<keyword evidence="1 2" id="KW-0051">Antiviral defense</keyword>
<accession>A0A174H2D0</accession>
<name>A0A174H2D0_9FIRM</name>
<reference evidence="3 4" key="1">
    <citation type="submission" date="2015-09" db="EMBL/GenBank/DDBJ databases">
        <authorList>
            <consortium name="Pathogen Informatics"/>
        </authorList>
    </citation>
    <scope>NUCLEOTIDE SEQUENCE [LARGE SCALE GENOMIC DNA]</scope>
    <source>
        <strain evidence="3 4">2789STDY5834885</strain>
    </source>
</reference>
<dbReference type="InterPro" id="IPR021124">
    <property type="entry name" value="CRISPR-assoc_prot_Cas5"/>
</dbReference>
<evidence type="ECO:0000313" key="3">
    <source>
        <dbReference type="EMBL" id="CUO67527.1"/>
    </source>
</evidence>
<dbReference type="Proteomes" id="UP000095709">
    <property type="component" value="Unassembled WGS sequence"/>
</dbReference>
<proteinExistence type="inferred from homology"/>
<dbReference type="Gene3D" id="3.30.70.2660">
    <property type="match status" value="1"/>
</dbReference>
<dbReference type="AlphaFoldDB" id="A0A174H2D0"/>
<comment type="similarity">
    <text evidence="2">Belongs to the CRISPR-associated protein Cas5 family. Subtype I-C/Dvulg subfamily.</text>
</comment>
<dbReference type="EMBL" id="CZAL01000001">
    <property type="protein sequence ID" value="CUO67527.1"/>
    <property type="molecule type" value="Genomic_DNA"/>
</dbReference>
<evidence type="ECO:0000313" key="4">
    <source>
        <dbReference type="Proteomes" id="UP000095709"/>
    </source>
</evidence>
<evidence type="ECO:0000256" key="1">
    <source>
        <dbReference type="ARBA" id="ARBA00023118"/>
    </source>
</evidence>
<dbReference type="NCBIfam" id="TIGR02593">
    <property type="entry name" value="CRISPR_cas5"/>
    <property type="match status" value="1"/>
</dbReference>
<dbReference type="PIRSF" id="PIRSF029950">
    <property type="entry name" value="Cas_CT1134"/>
    <property type="match status" value="1"/>
</dbReference>
<dbReference type="Pfam" id="PF09704">
    <property type="entry name" value="Cas_Cas5d"/>
    <property type="match status" value="1"/>
</dbReference>
<dbReference type="GO" id="GO:0051607">
    <property type="term" value="P:defense response to virus"/>
    <property type="evidence" value="ECO:0007669"/>
    <property type="project" value="UniProtKB-UniRule"/>
</dbReference>
<keyword evidence="2" id="KW-0378">Hydrolase</keyword>
<keyword evidence="2" id="KW-0540">Nuclease</keyword>
<sequence length="244" mass="28790">MEKHANTIEYEVYGDYALFSDPVVRVGGEKTSYSIPTYEALRGITESIFWKPTISWVIDEIRVMNRIQTETKGIRPIKYNGGNELAYYTYLKDVRYQVRAHFEFNEHQVNMVQDRNERKYQCMSERMVKSGGRRDIFLGARECQAFVEPCEFGSGAGYYDDMEKDIDFGFSYHGITYAEEAVLSEDQGNMTVRFWEHPTMTRGGYIVYPRPEECTIKRHIRKMQPKIFENIEKEEHEKREVKDT</sequence>
<keyword evidence="2" id="KW-0694">RNA-binding</keyword>
<dbReference type="RefSeq" id="WP_055264950.1">
    <property type="nucleotide sequence ID" value="NZ_CZAL01000001.1"/>
</dbReference>
<evidence type="ECO:0000256" key="2">
    <source>
        <dbReference type="PIRNR" id="PIRNR029950"/>
    </source>
</evidence>
<dbReference type="GO" id="GO:0016787">
    <property type="term" value="F:hydrolase activity"/>
    <property type="evidence" value="ECO:0007669"/>
    <property type="project" value="UniProtKB-KW"/>
</dbReference>
<dbReference type="InterPro" id="IPR013422">
    <property type="entry name" value="CRISPR-assoc_prot_Cas5_N"/>
</dbReference>
<dbReference type="NCBIfam" id="TIGR01876">
    <property type="entry name" value="cas_Cas5d"/>
    <property type="match status" value="1"/>
</dbReference>
<dbReference type="InterPro" id="IPR010155">
    <property type="entry name" value="CRISPR-assoc_prot_Cas5d"/>
</dbReference>
<keyword evidence="2" id="KW-0255">Endonuclease</keyword>
<protein>
    <recommendedName>
        <fullName evidence="2">pre-crRNA processing endonuclease</fullName>
        <ecNumber evidence="2">3.1.-.-</ecNumber>
    </recommendedName>
</protein>
<dbReference type="GO" id="GO:0043571">
    <property type="term" value="P:maintenance of CRISPR repeat elements"/>
    <property type="evidence" value="ECO:0007669"/>
    <property type="project" value="UniProtKB-UniRule"/>
</dbReference>
<dbReference type="GO" id="GO:0003723">
    <property type="term" value="F:RNA binding"/>
    <property type="evidence" value="ECO:0007669"/>
    <property type="project" value="UniProtKB-UniRule"/>
</dbReference>
<dbReference type="GO" id="GO:0004519">
    <property type="term" value="F:endonuclease activity"/>
    <property type="evidence" value="ECO:0007669"/>
    <property type="project" value="UniProtKB-UniRule"/>
</dbReference>
<comment type="function">
    <text evidence="2">CRISPR (clustered regularly interspaced short palindromic repeat) is an adaptive immune system that provides protection against mobile genetic elements (viruses, transposable elements and conjugative plasmids). CRISPR clusters contain spacers, sequences complementary to antecedent mobile elements, and target invading nucleic acids. CRISPR clusters are transcribed and processed into CRISPR RNA (crRNA).</text>
</comment>
<gene>
    <name evidence="3" type="ORF">ERS852498_00202</name>
</gene>
<dbReference type="EC" id="3.1.-.-" evidence="2"/>
<organism evidence="3 4">
    <name type="scientific">Fusicatenibacter saccharivorans</name>
    <dbReference type="NCBI Taxonomy" id="1150298"/>
    <lineage>
        <taxon>Bacteria</taxon>
        <taxon>Bacillati</taxon>
        <taxon>Bacillota</taxon>
        <taxon>Clostridia</taxon>
        <taxon>Lachnospirales</taxon>
        <taxon>Lachnospiraceae</taxon>
        <taxon>Fusicatenibacter</taxon>
    </lineage>
</organism>